<dbReference type="AlphaFoldDB" id="E6PWM3"/>
<dbReference type="InterPro" id="IPR036259">
    <property type="entry name" value="MFS_trans_sf"/>
</dbReference>
<accession>E6PWM3</accession>
<evidence type="ECO:0000256" key="7">
    <source>
        <dbReference type="ARBA" id="ARBA00023136"/>
    </source>
</evidence>
<keyword evidence="3" id="KW-1003">Cell membrane</keyword>
<keyword evidence="4" id="KW-0997">Cell inner membrane</keyword>
<dbReference type="Pfam" id="PF07690">
    <property type="entry name" value="MFS_1"/>
    <property type="match status" value="1"/>
</dbReference>
<feature type="transmembrane region" description="Helical" evidence="8">
    <location>
        <begin position="19"/>
        <end position="40"/>
    </location>
</feature>
<keyword evidence="5 8" id="KW-0812">Transmembrane</keyword>
<feature type="domain" description="Major facilitator superfamily (MFS) profile" evidence="9">
    <location>
        <begin position="214"/>
        <end position="400"/>
    </location>
</feature>
<keyword evidence="2" id="KW-0813">Transport</keyword>
<dbReference type="PANTHER" id="PTHR23517">
    <property type="entry name" value="RESISTANCE PROTEIN MDTM, PUTATIVE-RELATED-RELATED"/>
    <property type="match status" value="1"/>
</dbReference>
<comment type="subcellular location">
    <subcellularLocation>
        <location evidence="1">Cell membrane</location>
        <topology evidence="1">Multi-pass membrane protein</topology>
    </subcellularLocation>
</comment>
<sequence length="400" mass="41314">MTATTQDAQPAAAGLNKRILPYVFFSFACYLVIGVQLAVLPGYVHLTLGFSTVLAGLVISAEYVATVVTRPFAGWVVDRKGAQYSVLVGLVLCGASGAVTLVSGFFHALPWLGLTLLLAGRLLLGASESLVATGATVWGIVAVGTENTATVISWNGICTYGGVAAGAPIGVFLVALFGFPAIGVSGMLLGFASIALALRLPAAAVAHGEKLPYHHVFGRVAPFALGLGLGSIGFGVLATFITLDFAHRHWQGAAFALTLFGALFIFARLLFADWINRAGGFVVAAVCFSVETLGLLTLWQAHTRPTAFAGAALTGFGFSLVFPALGVEAVRNIPPQDKGTALGAYAVFMDISLMVSGPVAGAIISGYGYPPMYLFAGCSVLAALLLTLVLGTIARSRRLA</sequence>
<dbReference type="GO" id="GO:0022857">
    <property type="term" value="F:transmembrane transporter activity"/>
    <property type="evidence" value="ECO:0007669"/>
    <property type="project" value="InterPro"/>
</dbReference>
<dbReference type="EMBL" id="CABN01000002">
    <property type="protein sequence ID" value="CBH99331.1"/>
    <property type="molecule type" value="Genomic_DNA"/>
</dbReference>
<evidence type="ECO:0000256" key="2">
    <source>
        <dbReference type="ARBA" id="ARBA00022448"/>
    </source>
</evidence>
<dbReference type="SUPFAM" id="SSF103473">
    <property type="entry name" value="MFS general substrate transporter"/>
    <property type="match status" value="1"/>
</dbReference>
<evidence type="ECO:0000256" key="5">
    <source>
        <dbReference type="ARBA" id="ARBA00022692"/>
    </source>
</evidence>
<evidence type="ECO:0000256" key="3">
    <source>
        <dbReference type="ARBA" id="ARBA00022475"/>
    </source>
</evidence>
<dbReference type="HAMAP" id="MF_01118">
    <property type="entry name" value="MFS_YhhS"/>
    <property type="match status" value="1"/>
</dbReference>
<evidence type="ECO:0000256" key="8">
    <source>
        <dbReference type="SAM" id="Phobius"/>
    </source>
</evidence>
<evidence type="ECO:0000256" key="1">
    <source>
        <dbReference type="ARBA" id="ARBA00004651"/>
    </source>
</evidence>
<feature type="transmembrane region" description="Helical" evidence="8">
    <location>
        <begin position="220"/>
        <end position="243"/>
    </location>
</feature>
<feature type="transmembrane region" description="Helical" evidence="8">
    <location>
        <begin position="188"/>
        <end position="208"/>
    </location>
</feature>
<dbReference type="InterPro" id="IPR011701">
    <property type="entry name" value="MFS"/>
</dbReference>
<gene>
    <name evidence="10" type="primary">yhhS</name>
    <name evidence="10" type="ORF">CARN3_0241</name>
</gene>
<feature type="transmembrane region" description="Helical" evidence="8">
    <location>
        <begin position="157"/>
        <end position="182"/>
    </location>
</feature>
<feature type="transmembrane region" description="Helical" evidence="8">
    <location>
        <begin position="249"/>
        <end position="271"/>
    </location>
</feature>
<feature type="transmembrane region" description="Helical" evidence="8">
    <location>
        <begin position="86"/>
        <end position="110"/>
    </location>
</feature>
<comment type="caution">
    <text evidence="10">The sequence shown here is derived from an EMBL/GenBank/DDBJ whole genome shotgun (WGS) entry which is preliminary data.</text>
</comment>
<feature type="transmembrane region" description="Helical" evidence="8">
    <location>
        <begin position="278"/>
        <end position="301"/>
    </location>
</feature>
<keyword evidence="6 8" id="KW-1133">Transmembrane helix</keyword>
<evidence type="ECO:0000256" key="4">
    <source>
        <dbReference type="ARBA" id="ARBA00022519"/>
    </source>
</evidence>
<dbReference type="PANTHER" id="PTHR23517:SF13">
    <property type="entry name" value="MAJOR FACILITATOR SUPERFAMILY MFS_1"/>
    <property type="match status" value="1"/>
</dbReference>
<dbReference type="InterPro" id="IPR020846">
    <property type="entry name" value="MFS_dom"/>
</dbReference>
<feature type="transmembrane region" description="Helical" evidence="8">
    <location>
        <begin position="307"/>
        <end position="330"/>
    </location>
</feature>
<dbReference type="NCBIfam" id="NF003477">
    <property type="entry name" value="PRK05122.1"/>
    <property type="match status" value="1"/>
</dbReference>
<name>E6PWM3_9ZZZZ</name>
<dbReference type="InterPro" id="IPR023008">
    <property type="entry name" value="MFS_YhhS-like"/>
</dbReference>
<organism evidence="10">
    <name type="scientific">mine drainage metagenome</name>
    <dbReference type="NCBI Taxonomy" id="410659"/>
    <lineage>
        <taxon>unclassified sequences</taxon>
        <taxon>metagenomes</taxon>
        <taxon>ecological metagenomes</taxon>
    </lineage>
</organism>
<dbReference type="InterPro" id="IPR050171">
    <property type="entry name" value="MFS_Transporters"/>
</dbReference>
<reference evidence="10" key="1">
    <citation type="submission" date="2009-10" db="EMBL/GenBank/DDBJ databases">
        <title>Diversity of trophic interactions inside an arsenic-rich microbial ecosystem.</title>
        <authorList>
            <person name="Bertin P.N."/>
            <person name="Heinrich-Salmeron A."/>
            <person name="Pelletier E."/>
            <person name="Goulhen-Chollet F."/>
            <person name="Arsene-Ploetze F."/>
            <person name="Gallien S."/>
            <person name="Calteau A."/>
            <person name="Vallenet D."/>
            <person name="Casiot C."/>
            <person name="Chane-Woon-Ming B."/>
            <person name="Giloteaux L."/>
            <person name="Barakat M."/>
            <person name="Bonnefoy V."/>
            <person name="Bruneel O."/>
            <person name="Chandler M."/>
            <person name="Cleiss J."/>
            <person name="Duran R."/>
            <person name="Elbaz-Poulichet F."/>
            <person name="Fonknechten N."/>
            <person name="Lauga B."/>
            <person name="Mornico D."/>
            <person name="Ortet P."/>
            <person name="Schaeffer C."/>
            <person name="Siguier P."/>
            <person name="Alexander Thil Smith A."/>
            <person name="Van Dorsselaer A."/>
            <person name="Weissenbach J."/>
            <person name="Medigue C."/>
            <person name="Le Paslier D."/>
        </authorList>
    </citation>
    <scope>NUCLEOTIDE SEQUENCE</scope>
</reference>
<keyword evidence="7 8" id="KW-0472">Membrane</keyword>
<feature type="transmembrane region" description="Helical" evidence="8">
    <location>
        <begin position="122"/>
        <end position="145"/>
    </location>
</feature>
<protein>
    <submittedName>
        <fullName evidence="10">Putative transporter</fullName>
    </submittedName>
</protein>
<dbReference type="Gene3D" id="1.20.1250.20">
    <property type="entry name" value="MFS general substrate transporter like domains"/>
    <property type="match status" value="1"/>
</dbReference>
<feature type="transmembrane region" description="Helical" evidence="8">
    <location>
        <begin position="373"/>
        <end position="394"/>
    </location>
</feature>
<dbReference type="GO" id="GO:0005886">
    <property type="term" value="C:plasma membrane"/>
    <property type="evidence" value="ECO:0007669"/>
    <property type="project" value="UniProtKB-SubCell"/>
</dbReference>
<evidence type="ECO:0000256" key="6">
    <source>
        <dbReference type="ARBA" id="ARBA00022989"/>
    </source>
</evidence>
<evidence type="ECO:0000313" key="10">
    <source>
        <dbReference type="EMBL" id="CBH99331.1"/>
    </source>
</evidence>
<feature type="transmembrane region" description="Helical" evidence="8">
    <location>
        <begin position="342"/>
        <end position="367"/>
    </location>
</feature>
<evidence type="ECO:0000259" key="9">
    <source>
        <dbReference type="PROSITE" id="PS50850"/>
    </source>
</evidence>
<proteinExistence type="inferred from homology"/>
<dbReference type="PROSITE" id="PS50850">
    <property type="entry name" value="MFS"/>
    <property type="match status" value="1"/>
</dbReference>
<feature type="transmembrane region" description="Helical" evidence="8">
    <location>
        <begin position="46"/>
        <end position="65"/>
    </location>
</feature>